<sequence>MKRQLGALLGLLWVQVFCELGALNVEQSPSALSLQEGTSSTLRCNFSATVNYVQWFRQNPGSGLINLFFMTSEMKQNGRLNSTINPKELYSNLHITDSRLGDSATYLCAVRHSAPRWSAACTQTAAGPAAPPLPWGAHVAPTAAFAHLWVFRFMFCTFFPPKSQPFRTVISFFFSLPFLLPEIPLQVKSSNMDQLKQLRKMLISVSF</sequence>
<evidence type="ECO:0000313" key="11">
    <source>
        <dbReference type="Ensembl" id="ENSEASP00005016807.2"/>
    </source>
</evidence>
<dbReference type="InterPro" id="IPR003599">
    <property type="entry name" value="Ig_sub"/>
</dbReference>
<keyword evidence="5" id="KW-1015">Disulfide bond</keyword>
<dbReference type="InterPro" id="IPR013783">
    <property type="entry name" value="Ig-like_fold"/>
</dbReference>
<proteinExistence type="predicted"/>
<dbReference type="Pfam" id="PF07686">
    <property type="entry name" value="V-set"/>
    <property type="match status" value="1"/>
</dbReference>
<dbReference type="PROSITE" id="PS50835">
    <property type="entry name" value="IG_LIKE"/>
    <property type="match status" value="1"/>
</dbReference>
<evidence type="ECO:0000256" key="4">
    <source>
        <dbReference type="ARBA" id="ARBA00023136"/>
    </source>
</evidence>
<evidence type="ECO:0000256" key="3">
    <source>
        <dbReference type="ARBA" id="ARBA00022729"/>
    </source>
</evidence>
<keyword evidence="2" id="KW-1003">Cell membrane</keyword>
<evidence type="ECO:0000256" key="5">
    <source>
        <dbReference type="ARBA" id="ARBA00023157"/>
    </source>
</evidence>
<reference evidence="11" key="3">
    <citation type="submission" date="2025-09" db="UniProtKB">
        <authorList>
            <consortium name="Ensembl"/>
        </authorList>
    </citation>
    <scope>IDENTIFICATION</scope>
</reference>
<dbReference type="PANTHER" id="PTHR19339:SF5">
    <property type="entry name" value="IG-LIKE DOMAIN-CONTAINING PROTEIN"/>
    <property type="match status" value="1"/>
</dbReference>
<evidence type="ECO:0000256" key="6">
    <source>
        <dbReference type="ARBA" id="ARBA00023180"/>
    </source>
</evidence>
<keyword evidence="8" id="KW-1064">Adaptive immunity</keyword>
<feature type="domain" description="Ig-like" evidence="10">
    <location>
        <begin position="23"/>
        <end position="124"/>
    </location>
</feature>
<keyword evidence="4" id="KW-0472">Membrane</keyword>
<dbReference type="PANTHER" id="PTHR19339">
    <property type="entry name" value="T CELL RECEPTOR ALPHA VARIABLE 39"/>
    <property type="match status" value="1"/>
</dbReference>
<dbReference type="GeneTree" id="ENSGT00900000140957"/>
<protein>
    <recommendedName>
        <fullName evidence="10">Ig-like domain-containing protein</fullName>
    </recommendedName>
</protein>
<dbReference type="SMART" id="SM00406">
    <property type="entry name" value="IGv"/>
    <property type="match status" value="1"/>
</dbReference>
<reference evidence="11" key="2">
    <citation type="submission" date="2025-08" db="UniProtKB">
        <authorList>
            <consortium name="Ensembl"/>
        </authorList>
    </citation>
    <scope>IDENTIFICATION</scope>
</reference>
<dbReference type="InterPro" id="IPR013106">
    <property type="entry name" value="Ig_V-set"/>
</dbReference>
<evidence type="ECO:0000256" key="9">
    <source>
        <dbReference type="SAM" id="SignalP"/>
    </source>
</evidence>
<organism evidence="11 12">
    <name type="scientific">Equus asinus</name>
    <name type="common">Donkey</name>
    <name type="synonym">Equus africanus asinus</name>
    <dbReference type="NCBI Taxonomy" id="9793"/>
    <lineage>
        <taxon>Eukaryota</taxon>
        <taxon>Metazoa</taxon>
        <taxon>Chordata</taxon>
        <taxon>Craniata</taxon>
        <taxon>Vertebrata</taxon>
        <taxon>Euteleostomi</taxon>
        <taxon>Mammalia</taxon>
        <taxon>Eutheria</taxon>
        <taxon>Laurasiatheria</taxon>
        <taxon>Perissodactyla</taxon>
        <taxon>Equidae</taxon>
        <taxon>Equus</taxon>
    </lineage>
</organism>
<reference evidence="11 12" key="1">
    <citation type="journal article" date="2020" name="Nat. Commun.">
        <title>Donkey genomes provide new insights into domestication and selection for coat color.</title>
        <authorList>
            <person name="Wang"/>
            <person name="C."/>
            <person name="Li"/>
            <person name="H."/>
            <person name="Guo"/>
            <person name="Y."/>
            <person name="Huang"/>
            <person name="J."/>
            <person name="Sun"/>
            <person name="Y."/>
            <person name="Min"/>
            <person name="J."/>
            <person name="Wang"/>
            <person name="J."/>
            <person name="Fang"/>
            <person name="X."/>
            <person name="Zhao"/>
            <person name="Z."/>
            <person name="Wang"/>
            <person name="S."/>
            <person name="Zhang"/>
            <person name="Y."/>
            <person name="Liu"/>
            <person name="Q."/>
            <person name="Jiang"/>
            <person name="Q."/>
            <person name="Wang"/>
            <person name="X."/>
            <person name="Guo"/>
            <person name="Y."/>
            <person name="Yang"/>
            <person name="C."/>
            <person name="Wang"/>
            <person name="Y."/>
            <person name="Tian"/>
            <person name="F."/>
            <person name="Zhuang"/>
            <person name="G."/>
            <person name="Fan"/>
            <person name="Y."/>
            <person name="Gao"/>
            <person name="Q."/>
            <person name="Li"/>
            <person name="Y."/>
            <person name="Ju"/>
            <person name="Z."/>
            <person name="Li"/>
            <person name="J."/>
            <person name="Li"/>
            <person name="R."/>
            <person name="Hou"/>
            <person name="M."/>
            <person name="Yang"/>
            <person name="G."/>
            <person name="Liu"/>
            <person name="G."/>
            <person name="Liu"/>
            <person name="W."/>
            <person name="Guo"/>
            <person name="J."/>
            <person name="Pan"/>
            <person name="S."/>
            <person name="Fan"/>
            <person name="G."/>
            <person name="Zhang"/>
            <person name="W."/>
            <person name="Zhang"/>
            <person name="R."/>
            <person name="Yu"/>
            <person name="J."/>
            <person name="Zhang"/>
            <person name="X."/>
            <person name="Yin"/>
            <person name="Q."/>
            <person name="Ji"/>
            <person name="C."/>
            <person name="Jin"/>
            <person name="Y."/>
            <person name="Yue"/>
            <person name="G."/>
            <person name="Liu"/>
            <person name="M."/>
            <person name="Xu"/>
            <person name="J."/>
            <person name="Liu"/>
            <person name="S."/>
            <person name="Jordana"/>
            <person name="J."/>
            <person name="Noce"/>
            <person name="A."/>
            <person name="Amills"/>
            <person name="M."/>
            <person name="Wu"/>
            <person name="D.D."/>
            <person name="Li"/>
            <person name="S."/>
            <person name="Zhou"/>
            <person name="X. and Zhong"/>
            <person name="J."/>
        </authorList>
    </citation>
    <scope>NUCLEOTIDE SEQUENCE [LARGE SCALE GENOMIC DNA]</scope>
</reference>
<keyword evidence="6" id="KW-0325">Glycoprotein</keyword>
<dbReference type="Proteomes" id="UP000694387">
    <property type="component" value="Chromosome 2"/>
</dbReference>
<dbReference type="GO" id="GO:0042101">
    <property type="term" value="C:T cell receptor complex"/>
    <property type="evidence" value="ECO:0007669"/>
    <property type="project" value="UniProtKB-KW"/>
</dbReference>
<dbReference type="InterPro" id="IPR036179">
    <property type="entry name" value="Ig-like_dom_sf"/>
</dbReference>
<evidence type="ECO:0000313" key="12">
    <source>
        <dbReference type="Proteomes" id="UP000694387"/>
    </source>
</evidence>
<dbReference type="Gene3D" id="2.60.40.10">
    <property type="entry name" value="Immunoglobulins"/>
    <property type="match status" value="1"/>
</dbReference>
<evidence type="ECO:0000256" key="2">
    <source>
        <dbReference type="ARBA" id="ARBA00022475"/>
    </source>
</evidence>
<dbReference type="SMART" id="SM00409">
    <property type="entry name" value="IG"/>
    <property type="match status" value="1"/>
</dbReference>
<evidence type="ECO:0000256" key="7">
    <source>
        <dbReference type="ARBA" id="ARBA00038651"/>
    </source>
</evidence>
<comment type="subcellular location">
    <subcellularLocation>
        <location evidence="1">Cell membrane</location>
    </subcellularLocation>
</comment>
<dbReference type="InterPro" id="IPR007110">
    <property type="entry name" value="Ig-like_dom"/>
</dbReference>
<name>A0A8C4M061_EQUAS</name>
<evidence type="ECO:0000259" key="10">
    <source>
        <dbReference type="PROSITE" id="PS50835"/>
    </source>
</evidence>
<dbReference type="Ensembl" id="ENSEAST00005018263.2">
    <property type="protein sequence ID" value="ENSEASP00005016807.2"/>
    <property type="gene ID" value="ENSEASG00005011644.2"/>
</dbReference>
<dbReference type="AlphaFoldDB" id="A0A8C4M061"/>
<dbReference type="InterPro" id="IPR051896">
    <property type="entry name" value="TCR_alpha_variable"/>
</dbReference>
<evidence type="ECO:0000256" key="1">
    <source>
        <dbReference type="ARBA" id="ARBA00004236"/>
    </source>
</evidence>
<dbReference type="SUPFAM" id="SSF48726">
    <property type="entry name" value="Immunoglobulin"/>
    <property type="match status" value="1"/>
</dbReference>
<feature type="chain" id="PRO_5040403793" description="Ig-like domain-containing protein" evidence="9">
    <location>
        <begin position="19"/>
        <end position="207"/>
    </location>
</feature>
<evidence type="ECO:0000256" key="8">
    <source>
        <dbReference type="ARBA" id="ARBA00043266"/>
    </source>
</evidence>
<accession>A0A8C4M061</accession>
<feature type="signal peptide" evidence="9">
    <location>
        <begin position="1"/>
        <end position="18"/>
    </location>
</feature>
<keyword evidence="8" id="KW-0391">Immunity</keyword>
<keyword evidence="8" id="KW-1279">T cell receptor</keyword>
<keyword evidence="12" id="KW-1185">Reference proteome</keyword>
<keyword evidence="3 9" id="KW-0732">Signal</keyword>
<comment type="subunit">
    <text evidence="7">Alpha-beta TR is a heterodimer composed of an alpha and beta chain; disulfide-linked. The alpha-beta TR is associated with the transmembrane signaling CD3 coreceptor proteins to form the TR-CD3 (TcR or TCR). The assembly of alpha-beta TR heterodimers with CD3 occurs in the endoplasmic reticulum where a single alpha-beta TR heterodimer associates with one CD3D-CD3E heterodimer, one CD3G-CD3E heterodimer and one CD247 homodimer forming a stable octameric structure. CD3D-CD3E and CD3G-CD3E heterodimers preferentially associate with TR alpha and TR beta chains, respectively. The association of the CD247 homodimer is the last step of TcR assembly in the endoplasmic reticulum and is required for transport to the cell surface.</text>
</comment>